<accession>A0A165L4S7</accession>
<feature type="compositionally biased region" description="Low complexity" evidence="1">
    <location>
        <begin position="1031"/>
        <end position="1057"/>
    </location>
</feature>
<evidence type="ECO:0000256" key="1">
    <source>
        <dbReference type="SAM" id="MobiDB-lite"/>
    </source>
</evidence>
<feature type="compositionally biased region" description="Acidic residues" evidence="1">
    <location>
        <begin position="682"/>
        <end position="721"/>
    </location>
</feature>
<evidence type="ECO:0000313" key="3">
    <source>
        <dbReference type="EMBL" id="KZV97347.1"/>
    </source>
</evidence>
<feature type="region of interest" description="Disordered" evidence="1">
    <location>
        <begin position="24"/>
        <end position="51"/>
    </location>
</feature>
<feature type="compositionally biased region" description="Basic and acidic residues" evidence="1">
    <location>
        <begin position="602"/>
        <end position="614"/>
    </location>
</feature>
<proteinExistence type="predicted"/>
<evidence type="ECO:0000256" key="2">
    <source>
        <dbReference type="SAM" id="SignalP"/>
    </source>
</evidence>
<feature type="compositionally biased region" description="Acidic residues" evidence="1">
    <location>
        <begin position="873"/>
        <end position="883"/>
    </location>
</feature>
<dbReference type="PANTHER" id="PTHR48125:SF10">
    <property type="entry name" value="OS12G0136300 PROTEIN"/>
    <property type="match status" value="1"/>
</dbReference>
<keyword evidence="2" id="KW-0732">Signal</keyword>
<keyword evidence="4" id="KW-1185">Reference proteome</keyword>
<feature type="compositionally biased region" description="Basic and acidic residues" evidence="1">
    <location>
        <begin position="826"/>
        <end position="835"/>
    </location>
</feature>
<feature type="compositionally biased region" description="Low complexity" evidence="1">
    <location>
        <begin position="511"/>
        <end position="521"/>
    </location>
</feature>
<dbReference type="Proteomes" id="UP000077266">
    <property type="component" value="Unassembled WGS sequence"/>
</dbReference>
<feature type="compositionally biased region" description="Polar residues" evidence="1">
    <location>
        <begin position="522"/>
        <end position="531"/>
    </location>
</feature>
<evidence type="ECO:0000313" key="4">
    <source>
        <dbReference type="Proteomes" id="UP000077266"/>
    </source>
</evidence>
<feature type="region of interest" description="Disordered" evidence="1">
    <location>
        <begin position="434"/>
        <end position="753"/>
    </location>
</feature>
<feature type="chain" id="PRO_5007861415" evidence="2">
    <location>
        <begin position="23"/>
        <end position="1210"/>
    </location>
</feature>
<sequence>MFWRTILTLAAIWLPRPPPANTPHISWPASPASSSNPSSATPPQAQPGSEPTLVDYWNALDKAQVEESLIRLAFLLSHPACWAVLAALARALQNLGARIAGRRRRLVKVTEVEVEVEVEDANGTVEVAHVDLIEVKEEQLVNGNGNGHAHHHLVLDEPDADADVATPRAPHVLQLPEETVVEVAPTPGPRTVLDRLRAPLTSFISLFADPSPSPLVSTREAAKSLAHDDDPLTLNTVGGPTPAELEAVMSRTLDAGYNGLDVTQWSSGANEDESPLVNGFDNRAIAPLQHSITIPPTSTTSTSLDASLIDLSSVSSSSYIVTSSTELERVAVETEDGLVVQEETVVEAGTLEEMKTPQDELVASFVKTNGLMDSAVLVSSEDEDGTPGPAPEIELPSETAPAFLVAAKEIGVERAPGTPSLPSESMPDFLTAARDDEPAAEEEEEKENALPQPANSNAPRTPTFVRAVLPESSPDHLQPTASATPGQFPDLQSPFTEDEQDQAGSPYTMIDAPSPSPSADSNVTETPTDSPLLNRGRAPSPDSPSPSYWNSQPPPTIKIPGGGGGGGGREIRGRKRFSAPPNLSNVVPLVPATSISFSSETSEGRLGDEEAEGRAKRRSAPGLERRFSGGGGIGGEEGEKRGRVGTEEGTWMRPGVGVRPMMGFADTGGGVPQFGAPAPVAEDYDDDFEYDDEEDEEEEDDAEYDDDLDGAELDYGGEVDTEQQPLRIVNWSPADGGAIPEAEAEEGEEDVDVTVRPVVNLPVVVEEEPAEALVEEEVERFADADEPQIPPVQDEDEPDRAEREIARTPPPATNDDIDIEVEEPDERPKHLRPEVPRIAITLPHGGEMPRIVLTPARDTHPQLWEDQTGGEHENEEEIESDADEEVARVMGVRRVEIPQPENLVVNGHPIESPTIGSFPLSGSEGDESLLDETAPAPAEEGAVDDAVPEPKEEESTPAVEPTVEEPVVEEATAEESAVVVAPAVEKPVPEEVAEEAAPQPADEPSVVEEPIPEPPVVEESVAEPAIEESTPEVVAEVEPVSEAAPVEEAAPDAMPPADLEEQVVDAPEPEPEPTPEPESPVLVDMPVDESVMAATANTDAAADVVIAESSAHVEESAPVDEVVMSSTANTDAAADAVIAESAAKEQPPADEAIMASTANTDAAADAIVADTTEAPAVDEAPADEVVMAATANTDAAADAIIAASEKEPES</sequence>
<feature type="compositionally biased region" description="Acidic residues" evidence="1">
    <location>
        <begin position="815"/>
        <end position="825"/>
    </location>
</feature>
<reference evidence="3 4" key="1">
    <citation type="journal article" date="2016" name="Mol. Biol. Evol.">
        <title>Comparative Genomics of Early-Diverging Mushroom-Forming Fungi Provides Insights into the Origins of Lignocellulose Decay Capabilities.</title>
        <authorList>
            <person name="Nagy L.G."/>
            <person name="Riley R."/>
            <person name="Tritt A."/>
            <person name="Adam C."/>
            <person name="Daum C."/>
            <person name="Floudas D."/>
            <person name="Sun H."/>
            <person name="Yadav J.S."/>
            <person name="Pangilinan J."/>
            <person name="Larsson K.H."/>
            <person name="Matsuura K."/>
            <person name="Barry K."/>
            <person name="Labutti K."/>
            <person name="Kuo R."/>
            <person name="Ohm R.A."/>
            <person name="Bhattacharya S.S."/>
            <person name="Shirouzu T."/>
            <person name="Yoshinaga Y."/>
            <person name="Martin F.M."/>
            <person name="Grigoriev I.V."/>
            <person name="Hibbett D.S."/>
        </authorList>
    </citation>
    <scope>NUCLEOTIDE SEQUENCE [LARGE SCALE GENOMIC DNA]</scope>
    <source>
        <strain evidence="3 4">HHB12029</strain>
    </source>
</reference>
<name>A0A165L4S7_EXIGL</name>
<dbReference type="EMBL" id="KV425931">
    <property type="protein sequence ID" value="KZV97347.1"/>
    <property type="molecule type" value="Genomic_DNA"/>
</dbReference>
<feature type="compositionally biased region" description="Acidic residues" evidence="1">
    <location>
        <begin position="742"/>
        <end position="752"/>
    </location>
</feature>
<feature type="compositionally biased region" description="Low complexity" evidence="1">
    <location>
        <begin position="995"/>
        <end position="1009"/>
    </location>
</feature>
<feature type="compositionally biased region" description="Low complexity" evidence="1">
    <location>
        <begin position="974"/>
        <end position="986"/>
    </location>
</feature>
<feature type="compositionally biased region" description="Acidic residues" evidence="1">
    <location>
        <begin position="1058"/>
        <end position="1075"/>
    </location>
</feature>
<dbReference type="PANTHER" id="PTHR48125">
    <property type="entry name" value="LP07818P1"/>
    <property type="match status" value="1"/>
</dbReference>
<feature type="compositionally biased region" description="Low complexity" evidence="1">
    <location>
        <begin position="580"/>
        <end position="591"/>
    </location>
</feature>
<feature type="compositionally biased region" description="Basic and acidic residues" evidence="1">
    <location>
        <begin position="637"/>
        <end position="646"/>
    </location>
</feature>
<feature type="region of interest" description="Disordered" evidence="1">
    <location>
        <begin position="904"/>
        <end position="1082"/>
    </location>
</feature>
<feature type="compositionally biased region" description="Acidic residues" evidence="1">
    <location>
        <begin position="962"/>
        <end position="973"/>
    </location>
</feature>
<protein>
    <submittedName>
        <fullName evidence="3">Uncharacterized protein</fullName>
    </submittedName>
</protein>
<gene>
    <name evidence="3" type="ORF">EXIGLDRAFT_731053</name>
</gene>
<dbReference type="InParanoid" id="A0A165L4S7"/>
<dbReference type="AlphaFoldDB" id="A0A165L4S7"/>
<feature type="compositionally biased region" description="Low complexity" evidence="1">
    <location>
        <begin position="26"/>
        <end position="49"/>
    </location>
</feature>
<feature type="region of interest" description="Disordered" evidence="1">
    <location>
        <begin position="861"/>
        <end position="883"/>
    </location>
</feature>
<feature type="signal peptide" evidence="2">
    <location>
        <begin position="1"/>
        <end position="22"/>
    </location>
</feature>
<feature type="region of interest" description="Disordered" evidence="1">
    <location>
        <begin position="780"/>
        <end position="848"/>
    </location>
</feature>
<organism evidence="3 4">
    <name type="scientific">Exidia glandulosa HHB12029</name>
    <dbReference type="NCBI Taxonomy" id="1314781"/>
    <lineage>
        <taxon>Eukaryota</taxon>
        <taxon>Fungi</taxon>
        <taxon>Dikarya</taxon>
        <taxon>Basidiomycota</taxon>
        <taxon>Agaricomycotina</taxon>
        <taxon>Agaricomycetes</taxon>
        <taxon>Auriculariales</taxon>
        <taxon>Exidiaceae</taxon>
        <taxon>Exidia</taxon>
    </lineage>
</organism>